<evidence type="ECO:0000313" key="2">
    <source>
        <dbReference type="Proteomes" id="UP001159042"/>
    </source>
</evidence>
<evidence type="ECO:0000313" key="1">
    <source>
        <dbReference type="EMBL" id="KAJ8910138.1"/>
    </source>
</evidence>
<dbReference type="EMBL" id="JANEYG010000349">
    <property type="protein sequence ID" value="KAJ8910138.1"/>
    <property type="molecule type" value="Genomic_DNA"/>
</dbReference>
<organism evidence="1 2">
    <name type="scientific">Exocentrus adspersus</name>
    <dbReference type="NCBI Taxonomy" id="1586481"/>
    <lineage>
        <taxon>Eukaryota</taxon>
        <taxon>Metazoa</taxon>
        <taxon>Ecdysozoa</taxon>
        <taxon>Arthropoda</taxon>
        <taxon>Hexapoda</taxon>
        <taxon>Insecta</taxon>
        <taxon>Pterygota</taxon>
        <taxon>Neoptera</taxon>
        <taxon>Endopterygota</taxon>
        <taxon>Coleoptera</taxon>
        <taxon>Polyphaga</taxon>
        <taxon>Cucujiformia</taxon>
        <taxon>Chrysomeloidea</taxon>
        <taxon>Cerambycidae</taxon>
        <taxon>Lamiinae</taxon>
        <taxon>Acanthocinini</taxon>
        <taxon>Exocentrus</taxon>
    </lineage>
</organism>
<name>A0AAV8V7F9_9CUCU</name>
<accession>A0AAV8V7F9</accession>
<comment type="caution">
    <text evidence="1">The sequence shown here is derived from an EMBL/GenBank/DDBJ whole genome shotgun (WGS) entry which is preliminary data.</text>
</comment>
<gene>
    <name evidence="1" type="ORF">NQ315_016107</name>
</gene>
<proteinExistence type="predicted"/>
<dbReference type="Proteomes" id="UP001159042">
    <property type="component" value="Unassembled WGS sequence"/>
</dbReference>
<dbReference type="AlphaFoldDB" id="A0AAV8V7F9"/>
<protein>
    <submittedName>
        <fullName evidence="1">Uncharacterized protein</fullName>
    </submittedName>
</protein>
<reference evidence="1 2" key="1">
    <citation type="journal article" date="2023" name="Insect Mol. Biol.">
        <title>Genome sequencing provides insights into the evolution of gene families encoding plant cell wall-degrading enzymes in longhorned beetles.</title>
        <authorList>
            <person name="Shin N.R."/>
            <person name="Okamura Y."/>
            <person name="Kirsch R."/>
            <person name="Pauchet Y."/>
        </authorList>
    </citation>
    <scope>NUCLEOTIDE SEQUENCE [LARGE SCALE GENOMIC DNA]</scope>
    <source>
        <strain evidence="1">EAD_L_NR</strain>
    </source>
</reference>
<keyword evidence="2" id="KW-1185">Reference proteome</keyword>
<sequence length="274" mass="31432">MALNEVQNEFKDASEQGCTYELIIRGIAISTVEEMRKSLSMARRLELSGDSVKYPDYPYTAEEDVEAVTKSLDELQPLVGQFSDSSYSNNFHTYQSKLSHLLHRLEHVDDGETTRRSELLARTLTILDELHRRAEEFTKSKSVSPQLSFLEQNEFSANIHPTRQSSSSSPPRASPVAIKPILPNKWALKFSGDKKGLSLSAFLERVEELRVARHVSKEILLESGIDLFTGRAYQFYLAYRSQVTTWDDFVGLLREEYLSANYNEKLFEEIRHRT</sequence>